<dbReference type="Gene3D" id="3.10.129.10">
    <property type="entry name" value="Hotdog Thioesterase"/>
    <property type="match status" value="1"/>
</dbReference>
<dbReference type="InterPro" id="IPR050563">
    <property type="entry name" value="4-hydroxybenzoyl-CoA_TE"/>
</dbReference>
<accession>A0ABP8Z8S9</accession>
<protein>
    <submittedName>
        <fullName evidence="1">Acyl-CoA thioesterase</fullName>
    </submittedName>
</protein>
<dbReference type="SUPFAM" id="SSF54637">
    <property type="entry name" value="Thioesterase/thiol ester dehydrase-isomerase"/>
    <property type="match status" value="1"/>
</dbReference>
<proteinExistence type="predicted"/>
<gene>
    <name evidence="1" type="ORF">GCM10023217_20110</name>
</gene>
<dbReference type="PANTHER" id="PTHR31793">
    <property type="entry name" value="4-HYDROXYBENZOYL-COA THIOESTERASE FAMILY MEMBER"/>
    <property type="match status" value="1"/>
</dbReference>
<reference evidence="2" key="1">
    <citation type="journal article" date="2019" name="Int. J. Syst. Evol. Microbiol.">
        <title>The Global Catalogue of Microorganisms (GCM) 10K type strain sequencing project: providing services to taxonomists for standard genome sequencing and annotation.</title>
        <authorList>
            <consortium name="The Broad Institute Genomics Platform"/>
            <consortium name="The Broad Institute Genome Sequencing Center for Infectious Disease"/>
            <person name="Wu L."/>
            <person name="Ma J."/>
        </authorList>
    </citation>
    <scope>NUCLEOTIDE SEQUENCE [LARGE SCALE GENOMIC DNA]</scope>
    <source>
        <strain evidence="2">JCM 18077</strain>
    </source>
</reference>
<dbReference type="EMBL" id="BAABIE010000008">
    <property type="protein sequence ID" value="GAA4749743.1"/>
    <property type="molecule type" value="Genomic_DNA"/>
</dbReference>
<comment type="caution">
    <text evidence="1">The sequence shown here is derived from an EMBL/GenBank/DDBJ whole genome shotgun (WGS) entry which is preliminary data.</text>
</comment>
<name>A0ABP8Z8S9_9ACTN</name>
<dbReference type="PANTHER" id="PTHR31793:SF24">
    <property type="entry name" value="LONG-CHAIN ACYL-COA THIOESTERASE FADM"/>
    <property type="match status" value="1"/>
</dbReference>
<dbReference type="InterPro" id="IPR029069">
    <property type="entry name" value="HotDog_dom_sf"/>
</dbReference>
<evidence type="ECO:0000313" key="1">
    <source>
        <dbReference type="EMBL" id="GAA4749743.1"/>
    </source>
</evidence>
<dbReference type="Pfam" id="PF13279">
    <property type="entry name" value="4HBT_2"/>
    <property type="match status" value="1"/>
</dbReference>
<keyword evidence="2" id="KW-1185">Reference proteome</keyword>
<dbReference type="RefSeq" id="WP_345313401.1">
    <property type="nucleotide sequence ID" value="NZ_BAABIE010000008.1"/>
</dbReference>
<sequence>MTQTQQDPGPFVVELGLRWGDMDSLGHLNNVQFARLFEEARVRAMDAWSADVPPSPERTATGMVVAHQEIEFAAPLYYSVEPARCEVWVSRIGGKSFDFACRLLAADGTLGAISETTLAVVDPTAGTARPIPEQFRAVLDAHLGEPAPFRRRRVTADGPVGGRG</sequence>
<evidence type="ECO:0000313" key="2">
    <source>
        <dbReference type="Proteomes" id="UP001500822"/>
    </source>
</evidence>
<organism evidence="1 2">
    <name type="scientific">Gordonia alkaliphila</name>
    <dbReference type="NCBI Taxonomy" id="1053547"/>
    <lineage>
        <taxon>Bacteria</taxon>
        <taxon>Bacillati</taxon>
        <taxon>Actinomycetota</taxon>
        <taxon>Actinomycetes</taxon>
        <taxon>Mycobacteriales</taxon>
        <taxon>Gordoniaceae</taxon>
        <taxon>Gordonia</taxon>
    </lineage>
</organism>
<dbReference type="CDD" id="cd00586">
    <property type="entry name" value="4HBT"/>
    <property type="match status" value="1"/>
</dbReference>
<dbReference type="Proteomes" id="UP001500822">
    <property type="component" value="Unassembled WGS sequence"/>
</dbReference>